<sequence length="256" mass="26472">MVAPAADDDDAPLAPLLAAALVVGVGRARTGLDAELEVSGLLGPVAVAAAAHRDLLAALEGVDDEEAGRTRDRGDAPPDERTTTLDVVEVLGASAHPDALAALRVLAAVGLPDVRDAAADAADRLSASGLADRPWARTVGAPPAQGAWAWSDDETGLDSLAVLYAERGREHVLLVVTRDGAVADLGLVSDRRRLDDVLTSLRTASPGTPDTVRVPVEEVPERLDRALALPLAASDETVEDVTALWPLVRARARAVG</sequence>
<evidence type="ECO:0000313" key="1">
    <source>
        <dbReference type="EMBL" id="ROP34587.1"/>
    </source>
</evidence>
<dbReference type="OrthoDB" id="9816539at2"/>
<keyword evidence="2" id="KW-1185">Reference proteome</keyword>
<organism evidence="1 2">
    <name type="scientific">Pseudokineococcus lusitanus</name>
    <dbReference type="NCBI Taxonomy" id="763993"/>
    <lineage>
        <taxon>Bacteria</taxon>
        <taxon>Bacillati</taxon>
        <taxon>Actinomycetota</taxon>
        <taxon>Actinomycetes</taxon>
        <taxon>Kineosporiales</taxon>
        <taxon>Kineosporiaceae</taxon>
        <taxon>Pseudokineococcus</taxon>
    </lineage>
</organism>
<comment type="caution">
    <text evidence="1">The sequence shown here is derived from an EMBL/GenBank/DDBJ whole genome shotgun (WGS) entry which is preliminary data.</text>
</comment>
<proteinExistence type="predicted"/>
<evidence type="ECO:0000313" key="2">
    <source>
        <dbReference type="Proteomes" id="UP000276232"/>
    </source>
</evidence>
<name>A0A3N1GWI2_9ACTN</name>
<dbReference type="AlphaFoldDB" id="A0A3N1GWI2"/>
<protein>
    <submittedName>
        <fullName evidence="1">Uncharacterized protein</fullName>
    </submittedName>
</protein>
<dbReference type="EMBL" id="RJKN01000006">
    <property type="protein sequence ID" value="ROP34587.1"/>
    <property type="molecule type" value="Genomic_DNA"/>
</dbReference>
<reference evidence="1 2" key="1">
    <citation type="journal article" date="2015" name="Stand. Genomic Sci.">
        <title>Genomic Encyclopedia of Bacterial and Archaeal Type Strains, Phase III: the genomes of soil and plant-associated and newly described type strains.</title>
        <authorList>
            <person name="Whitman W.B."/>
            <person name="Woyke T."/>
            <person name="Klenk H.P."/>
            <person name="Zhou Y."/>
            <person name="Lilburn T.G."/>
            <person name="Beck B.J."/>
            <person name="De Vos P."/>
            <person name="Vandamme P."/>
            <person name="Eisen J.A."/>
            <person name="Garrity G."/>
            <person name="Hugenholtz P."/>
            <person name="Kyrpides N.C."/>
        </authorList>
    </citation>
    <scope>NUCLEOTIDE SEQUENCE [LARGE SCALE GENOMIC DNA]</scope>
    <source>
        <strain evidence="1 2">CECT 7306</strain>
    </source>
</reference>
<dbReference type="RefSeq" id="WP_123380490.1">
    <property type="nucleotide sequence ID" value="NZ_RJKN01000006.1"/>
</dbReference>
<dbReference type="Proteomes" id="UP000276232">
    <property type="component" value="Unassembled WGS sequence"/>
</dbReference>
<dbReference type="InParanoid" id="A0A3N1GWI2"/>
<accession>A0A3N1GWI2</accession>
<gene>
    <name evidence="1" type="ORF">EDC03_2402</name>
</gene>